<dbReference type="AlphaFoldDB" id="A0A2N7TZC8"/>
<accession>A0A2N7TZC8</accession>
<gene>
    <name evidence="3" type="ORF">C1H69_17090</name>
</gene>
<feature type="region of interest" description="Disordered" evidence="1">
    <location>
        <begin position="34"/>
        <end position="78"/>
    </location>
</feature>
<evidence type="ECO:0000313" key="4">
    <source>
        <dbReference type="Proteomes" id="UP000235803"/>
    </source>
</evidence>
<organism evidence="3 4">
    <name type="scientific">Billgrantia endophytica</name>
    <dbReference type="NCBI Taxonomy" id="2033802"/>
    <lineage>
        <taxon>Bacteria</taxon>
        <taxon>Pseudomonadati</taxon>
        <taxon>Pseudomonadota</taxon>
        <taxon>Gammaproteobacteria</taxon>
        <taxon>Oceanospirillales</taxon>
        <taxon>Halomonadaceae</taxon>
        <taxon>Billgrantia</taxon>
    </lineage>
</organism>
<dbReference type="OrthoDB" id="6173126at2"/>
<comment type="caution">
    <text evidence="3">The sequence shown here is derived from an EMBL/GenBank/DDBJ whole genome shotgun (WGS) entry which is preliminary data.</text>
</comment>
<keyword evidence="2" id="KW-0472">Membrane</keyword>
<feature type="compositionally biased region" description="Basic residues" evidence="1">
    <location>
        <begin position="41"/>
        <end position="57"/>
    </location>
</feature>
<name>A0A2N7TZC8_9GAMM</name>
<protein>
    <submittedName>
        <fullName evidence="3">Uncharacterized protein</fullName>
    </submittedName>
</protein>
<keyword evidence="4" id="KW-1185">Reference proteome</keyword>
<keyword evidence="2" id="KW-0812">Transmembrane</keyword>
<sequence>MTYFLVMGSLALSVVFTVGWALWRTMRWAASSLPGSGRGGGKGRKASRKPAVRKPAARSKAPGKGARKQATAKAPREPSRLTQWLAEWHATLPLAVVATLIYLVTRLAEHGMSYRPPHTVPSGFHSLIAVLGWVAAVLLLLALINRLASWRCRHL</sequence>
<evidence type="ECO:0000256" key="2">
    <source>
        <dbReference type="SAM" id="Phobius"/>
    </source>
</evidence>
<evidence type="ECO:0000256" key="1">
    <source>
        <dbReference type="SAM" id="MobiDB-lite"/>
    </source>
</evidence>
<dbReference type="Proteomes" id="UP000235803">
    <property type="component" value="Unassembled WGS sequence"/>
</dbReference>
<reference evidence="3 4" key="1">
    <citation type="submission" date="2018-01" db="EMBL/GenBank/DDBJ databases">
        <title>Halomonas endophytica sp. nov., isolated from storage liquid in the stems of Populus euphratica.</title>
        <authorList>
            <person name="Chen C."/>
        </authorList>
    </citation>
    <scope>NUCLEOTIDE SEQUENCE [LARGE SCALE GENOMIC DNA]</scope>
    <source>
        <strain evidence="3 4">MC28</strain>
    </source>
</reference>
<feature type="transmembrane region" description="Helical" evidence="2">
    <location>
        <begin position="124"/>
        <end position="144"/>
    </location>
</feature>
<keyword evidence="2" id="KW-1133">Transmembrane helix</keyword>
<evidence type="ECO:0000313" key="3">
    <source>
        <dbReference type="EMBL" id="PMR73530.1"/>
    </source>
</evidence>
<dbReference type="RefSeq" id="WP_102654593.1">
    <property type="nucleotide sequence ID" value="NZ_PNRF01000035.1"/>
</dbReference>
<dbReference type="EMBL" id="PNRF01000035">
    <property type="protein sequence ID" value="PMR73530.1"/>
    <property type="molecule type" value="Genomic_DNA"/>
</dbReference>
<feature type="transmembrane region" description="Helical" evidence="2">
    <location>
        <begin position="85"/>
        <end position="104"/>
    </location>
</feature>
<proteinExistence type="predicted"/>
<feature type="transmembrane region" description="Helical" evidence="2">
    <location>
        <begin position="6"/>
        <end position="23"/>
    </location>
</feature>